<proteinExistence type="predicted"/>
<gene>
    <name evidence="1" type="ORF">PCON_11759</name>
</gene>
<name>U4L6R1_PYROM</name>
<evidence type="ECO:0000313" key="2">
    <source>
        <dbReference type="Proteomes" id="UP000018144"/>
    </source>
</evidence>
<dbReference type="Proteomes" id="UP000018144">
    <property type="component" value="Unassembled WGS sequence"/>
</dbReference>
<organism evidence="1 2">
    <name type="scientific">Pyronema omphalodes (strain CBS 100304)</name>
    <name type="common">Pyronema confluens</name>
    <dbReference type="NCBI Taxonomy" id="1076935"/>
    <lineage>
        <taxon>Eukaryota</taxon>
        <taxon>Fungi</taxon>
        <taxon>Dikarya</taxon>
        <taxon>Ascomycota</taxon>
        <taxon>Pezizomycotina</taxon>
        <taxon>Pezizomycetes</taxon>
        <taxon>Pezizales</taxon>
        <taxon>Pyronemataceae</taxon>
        <taxon>Pyronema</taxon>
    </lineage>
</organism>
<dbReference type="EMBL" id="HF935680">
    <property type="protein sequence ID" value="CCX12165.1"/>
    <property type="molecule type" value="Genomic_DNA"/>
</dbReference>
<accession>U4L6R1</accession>
<evidence type="ECO:0000313" key="1">
    <source>
        <dbReference type="EMBL" id="CCX12165.1"/>
    </source>
</evidence>
<reference evidence="1 2" key="1">
    <citation type="journal article" date="2013" name="PLoS Genet.">
        <title>The genome and development-dependent transcriptomes of Pyronema confluens: a window into fungal evolution.</title>
        <authorList>
            <person name="Traeger S."/>
            <person name="Altegoer F."/>
            <person name="Freitag M."/>
            <person name="Gabaldon T."/>
            <person name="Kempken F."/>
            <person name="Kumar A."/>
            <person name="Marcet-Houben M."/>
            <person name="Poggeler S."/>
            <person name="Stajich J.E."/>
            <person name="Nowrousian M."/>
        </authorList>
    </citation>
    <scope>NUCLEOTIDE SEQUENCE [LARGE SCALE GENOMIC DNA]</scope>
    <source>
        <strain evidence="2">CBS 100304</strain>
        <tissue evidence="1">Vegetative mycelium</tissue>
    </source>
</reference>
<keyword evidence="2" id="KW-1185">Reference proteome</keyword>
<sequence length="53" mass="5918">MVMGGHDSRNPGLYGLRFEFMSITRLSSAYRCRIQQGKESCNYIADDNRAGGS</sequence>
<dbReference type="AlphaFoldDB" id="U4L6R1"/>
<protein>
    <submittedName>
        <fullName evidence="1">Uncharacterized protein</fullName>
    </submittedName>
</protein>